<feature type="transmembrane region" description="Helical" evidence="1">
    <location>
        <begin position="276"/>
        <end position="297"/>
    </location>
</feature>
<accession>A0A146JC83</accession>
<dbReference type="InterPro" id="IPR001036">
    <property type="entry name" value="Acrflvin-R"/>
</dbReference>
<keyword evidence="1" id="KW-1133">Transmembrane helix</keyword>
<dbReference type="GO" id="GO:0005886">
    <property type="term" value="C:plasma membrane"/>
    <property type="evidence" value="ECO:0007669"/>
    <property type="project" value="TreeGrafter"/>
</dbReference>
<dbReference type="EMBL" id="LC145189">
    <property type="protein sequence ID" value="BAU79846.1"/>
    <property type="molecule type" value="Genomic_DNA"/>
</dbReference>
<keyword evidence="1" id="KW-0472">Membrane</keyword>
<feature type="transmembrane region" description="Helical" evidence="1">
    <location>
        <begin position="325"/>
        <end position="343"/>
    </location>
</feature>
<sequence length="387" mass="43004">MNQLRKELSKVQDVRAIIDIPSAVGPRAGRSADIMYIIKGPDLEELAKISSQLESRLRQSSGYTDVDTDLRINQPEVRVEIDKDKALNLGISTEDIANTLNFLFGKYKIGTYEKGSESYNLYVKADKDFLTSFDNLSKIYLRAKDGSLVPLTSLISYQLAPGYNVINRYNRQYAVTLYANVTGGKSVGEGVVEVESMIKQVLPSGYTYEIGGQTKEFKRTFGFLGLALLIAIVAVYMILASLFESLVHPFTVLLTLPFAISGVFALILLTGQTLNVTSYFGIILLIGLVTRDSVLFIERIIQLKKDRVDTLNAILQARKERLRPILMTTFTIFASLIPVALGFTEGSEMRQPLAIAVIGGLLTALPLSLFVIPIMYILIDKIRVLRR</sequence>
<reference evidence="2" key="1">
    <citation type="journal article" date="2016" name="Microbes Environ.">
        <title>In Situ Gene Expression Responsible for Sulfide Oxidation and CO2 Fixation of an Uncultured Large Sausage-Shaped Aquificae Bacterium in a Sulfidic Hot Spring.</title>
        <authorList>
            <person name="Tamazawa S."/>
            <person name="Yamamoto K."/>
            <person name="Takasaki K."/>
            <person name="Mitani Y."/>
            <person name="Hanada S."/>
            <person name="Kamagata Y."/>
            <person name="Tamaki H."/>
        </authorList>
    </citation>
    <scope>NUCLEOTIDE SEQUENCE</scope>
</reference>
<dbReference type="Pfam" id="PF00873">
    <property type="entry name" value="ACR_tran"/>
    <property type="match status" value="1"/>
</dbReference>
<keyword evidence="1" id="KW-0812">Transmembrane</keyword>
<organism evidence="2">
    <name type="scientific">uncultured Aquificaceae bacterium</name>
    <dbReference type="NCBI Taxonomy" id="374108"/>
    <lineage>
        <taxon>Bacteria</taxon>
        <taxon>Pseudomonadati</taxon>
        <taxon>Aquificota</taxon>
        <taxon>Aquificia</taxon>
        <taxon>Aquificales</taxon>
        <taxon>Aquificaceae</taxon>
        <taxon>environmental samples</taxon>
    </lineage>
</organism>
<dbReference type="Gene3D" id="3.30.2090.10">
    <property type="entry name" value="Multidrug efflux transporter AcrB TolC docking domain, DN and DC subdomains"/>
    <property type="match status" value="1"/>
</dbReference>
<feature type="transmembrane region" description="Helical" evidence="1">
    <location>
        <begin position="250"/>
        <end position="270"/>
    </location>
</feature>
<evidence type="ECO:0000313" key="2">
    <source>
        <dbReference type="EMBL" id="BAU79846.1"/>
    </source>
</evidence>
<dbReference type="SUPFAM" id="SSF82866">
    <property type="entry name" value="Multidrug efflux transporter AcrB transmembrane domain"/>
    <property type="match status" value="1"/>
</dbReference>
<dbReference type="SUPFAM" id="SSF82714">
    <property type="entry name" value="Multidrug efflux transporter AcrB TolC docking domain, DN and DC subdomains"/>
    <property type="match status" value="1"/>
</dbReference>
<feature type="transmembrane region" description="Helical" evidence="1">
    <location>
        <begin position="221"/>
        <end position="243"/>
    </location>
</feature>
<dbReference type="PANTHER" id="PTHR32063:SF0">
    <property type="entry name" value="SWARMING MOTILITY PROTEIN SWRC"/>
    <property type="match status" value="1"/>
</dbReference>
<proteinExistence type="predicted"/>
<dbReference type="AlphaFoldDB" id="A0A146JC83"/>
<feature type="transmembrane region" description="Helical" evidence="1">
    <location>
        <begin position="355"/>
        <end position="379"/>
    </location>
</feature>
<dbReference type="InterPro" id="IPR027463">
    <property type="entry name" value="AcrB_DN_DC_subdom"/>
</dbReference>
<dbReference type="Gene3D" id="3.30.70.1430">
    <property type="entry name" value="Multidrug efflux transporter AcrB pore domain"/>
    <property type="match status" value="1"/>
</dbReference>
<evidence type="ECO:0000256" key="1">
    <source>
        <dbReference type="SAM" id="Phobius"/>
    </source>
</evidence>
<dbReference type="PANTHER" id="PTHR32063">
    <property type="match status" value="1"/>
</dbReference>
<dbReference type="Gene3D" id="3.30.70.1440">
    <property type="entry name" value="Multidrug efflux transporter AcrB pore domain"/>
    <property type="match status" value="1"/>
</dbReference>
<protein>
    <submittedName>
        <fullName evidence="2">Putative cation efflux</fullName>
    </submittedName>
</protein>
<name>A0A146JC83_9AQUI</name>
<dbReference type="GO" id="GO:0042910">
    <property type="term" value="F:xenobiotic transmembrane transporter activity"/>
    <property type="evidence" value="ECO:0007669"/>
    <property type="project" value="TreeGrafter"/>
</dbReference>
<dbReference type="Gene3D" id="1.20.1640.10">
    <property type="entry name" value="Multidrug efflux transporter AcrB transmembrane domain"/>
    <property type="match status" value="1"/>
</dbReference>